<keyword evidence="2" id="KW-1185">Reference proteome</keyword>
<gene>
    <name evidence="1" type="ORF">K435DRAFT_775012</name>
</gene>
<dbReference type="AlphaFoldDB" id="A0A4S8MKK5"/>
<dbReference type="Proteomes" id="UP000297245">
    <property type="component" value="Unassembled WGS sequence"/>
</dbReference>
<organism evidence="1 2">
    <name type="scientific">Dendrothele bispora (strain CBS 962.96)</name>
    <dbReference type="NCBI Taxonomy" id="1314807"/>
    <lineage>
        <taxon>Eukaryota</taxon>
        <taxon>Fungi</taxon>
        <taxon>Dikarya</taxon>
        <taxon>Basidiomycota</taxon>
        <taxon>Agaricomycotina</taxon>
        <taxon>Agaricomycetes</taxon>
        <taxon>Agaricomycetidae</taxon>
        <taxon>Agaricales</taxon>
        <taxon>Agaricales incertae sedis</taxon>
        <taxon>Dendrothele</taxon>
    </lineage>
</organism>
<protein>
    <submittedName>
        <fullName evidence="1">Uncharacterized protein</fullName>
    </submittedName>
</protein>
<evidence type="ECO:0000313" key="1">
    <source>
        <dbReference type="EMBL" id="THV03327.1"/>
    </source>
</evidence>
<sequence>MSSRVAKTLQQASSHSRLFRRHLFSSSPSFNQPKIAHSLPPEKMRALISLYHQADTFITKENLSDRIDEAFTGLSKYPGLPVNVPGFSELNEQVWKQQTAPKFSEWDMERALSGATAVPTSDGYWSGSLSMRDWKVVEALYGVDVSDSKSVMPGLEALEEHAKLKEDDSEKSFDEDIEEDLKERMQRHS</sequence>
<accession>A0A4S8MKK5</accession>
<name>A0A4S8MKK5_DENBC</name>
<dbReference type="EMBL" id="ML179068">
    <property type="protein sequence ID" value="THV03327.1"/>
    <property type="molecule type" value="Genomic_DNA"/>
</dbReference>
<evidence type="ECO:0000313" key="2">
    <source>
        <dbReference type="Proteomes" id="UP000297245"/>
    </source>
</evidence>
<reference evidence="1 2" key="1">
    <citation type="journal article" date="2019" name="Nat. Ecol. Evol.">
        <title>Megaphylogeny resolves global patterns of mushroom evolution.</title>
        <authorList>
            <person name="Varga T."/>
            <person name="Krizsan K."/>
            <person name="Foldi C."/>
            <person name="Dima B."/>
            <person name="Sanchez-Garcia M."/>
            <person name="Sanchez-Ramirez S."/>
            <person name="Szollosi G.J."/>
            <person name="Szarkandi J.G."/>
            <person name="Papp V."/>
            <person name="Albert L."/>
            <person name="Andreopoulos W."/>
            <person name="Angelini C."/>
            <person name="Antonin V."/>
            <person name="Barry K.W."/>
            <person name="Bougher N.L."/>
            <person name="Buchanan P."/>
            <person name="Buyck B."/>
            <person name="Bense V."/>
            <person name="Catcheside P."/>
            <person name="Chovatia M."/>
            <person name="Cooper J."/>
            <person name="Damon W."/>
            <person name="Desjardin D."/>
            <person name="Finy P."/>
            <person name="Geml J."/>
            <person name="Haridas S."/>
            <person name="Hughes K."/>
            <person name="Justo A."/>
            <person name="Karasinski D."/>
            <person name="Kautmanova I."/>
            <person name="Kiss B."/>
            <person name="Kocsube S."/>
            <person name="Kotiranta H."/>
            <person name="LaButti K.M."/>
            <person name="Lechner B.E."/>
            <person name="Liimatainen K."/>
            <person name="Lipzen A."/>
            <person name="Lukacs Z."/>
            <person name="Mihaltcheva S."/>
            <person name="Morgado L.N."/>
            <person name="Niskanen T."/>
            <person name="Noordeloos M.E."/>
            <person name="Ohm R.A."/>
            <person name="Ortiz-Santana B."/>
            <person name="Ovrebo C."/>
            <person name="Racz N."/>
            <person name="Riley R."/>
            <person name="Savchenko A."/>
            <person name="Shiryaev A."/>
            <person name="Soop K."/>
            <person name="Spirin V."/>
            <person name="Szebenyi C."/>
            <person name="Tomsovsky M."/>
            <person name="Tulloss R.E."/>
            <person name="Uehling J."/>
            <person name="Grigoriev I.V."/>
            <person name="Vagvolgyi C."/>
            <person name="Papp T."/>
            <person name="Martin F.M."/>
            <person name="Miettinen O."/>
            <person name="Hibbett D.S."/>
            <person name="Nagy L.G."/>
        </authorList>
    </citation>
    <scope>NUCLEOTIDE SEQUENCE [LARGE SCALE GENOMIC DNA]</scope>
    <source>
        <strain evidence="1 2">CBS 962.96</strain>
    </source>
</reference>
<dbReference type="OrthoDB" id="5597211at2759"/>
<proteinExistence type="predicted"/>